<evidence type="ECO:0000313" key="5">
    <source>
        <dbReference type="EMBL" id="TQI94013.1"/>
    </source>
</evidence>
<feature type="transmembrane region" description="Helical" evidence="2">
    <location>
        <begin position="380"/>
        <end position="398"/>
    </location>
</feature>
<feature type="transmembrane region" description="Helical" evidence="2">
    <location>
        <begin position="313"/>
        <end position="331"/>
    </location>
</feature>
<feature type="region of interest" description="Disordered" evidence="1">
    <location>
        <begin position="1"/>
        <end position="22"/>
    </location>
</feature>
<dbReference type="InterPro" id="IPR050879">
    <property type="entry name" value="Acyltransferase_3"/>
</dbReference>
<feature type="compositionally biased region" description="Polar residues" evidence="1">
    <location>
        <begin position="1"/>
        <end position="13"/>
    </location>
</feature>
<evidence type="ECO:0000256" key="2">
    <source>
        <dbReference type="SAM" id="Phobius"/>
    </source>
</evidence>
<sequence length="684" mass="74777">MNNVEVAESTTHPSVKASAHPRARKYRPELQGLRALAAVLVVVYHVWFDRISGGVDVFFVITGFLITGQLVRASERGRIEFRPMWGRMIKRLFPAALTVLVAIMAFSFAFLPESRWFQTIREVVASALYVENWRLAVDSVDYFAQHDTASVVQHFWSLSIQGQFYLVWPLLIALIALATRAAGRSVRTGVLVMLVTTFATSLAYSVLLTWQNQPLAYFHSLTRVWEFALGGLLALAIDAIVLPRLLRVLLGWIGVFGLASCGMLLQVGTVFPGYAALWPTMAAVLVIVAGATDSRLGADRILAARPLEYVGNLSYALYLWHWPVLLFYLVIRDREEVGWRGGAAIIGLSFVLAALTYHLVEKPVRDSRIGVRSRWGSYRFGAATLVPVLIAAGAWQAVATQRVGESTIEVGDPDHPGAAAMAPGFTYTGAEEVEPAPSLVALPEDWAGIPGPCPRPSSNEELEVCANGVDAAGAEKRVVIVGDSHIQQYLAAFLPMAERRNWQLSAILKGACPFSVDADAMPGDAGCIQWNADVADYLAETRPDAVVTLATRDVRAGPTEYTPPGYVEQWRAMERAGIPVVAIRDNARHDFSGPACVERHGPESVECSTPRGALFAERPPYAAIPDVPSNVSFLDFTDYYCTELACPSLIGNVLVYLDGHHLSATYMSTMSPIIEQQFVSVLGW</sequence>
<feature type="domain" description="SGNH" evidence="4">
    <location>
        <begin position="453"/>
        <end position="676"/>
    </location>
</feature>
<proteinExistence type="predicted"/>
<accession>A0A542CT64</accession>
<feature type="transmembrane region" description="Helical" evidence="2">
    <location>
        <begin position="32"/>
        <end position="48"/>
    </location>
</feature>
<organism evidence="5 6">
    <name type="scientific">Amycolatopsis cihanbeyliensis</name>
    <dbReference type="NCBI Taxonomy" id="1128664"/>
    <lineage>
        <taxon>Bacteria</taxon>
        <taxon>Bacillati</taxon>
        <taxon>Actinomycetota</taxon>
        <taxon>Actinomycetes</taxon>
        <taxon>Pseudonocardiales</taxon>
        <taxon>Pseudonocardiaceae</taxon>
        <taxon>Amycolatopsis</taxon>
    </lineage>
</organism>
<dbReference type="GO" id="GO:0009103">
    <property type="term" value="P:lipopolysaccharide biosynthetic process"/>
    <property type="evidence" value="ECO:0007669"/>
    <property type="project" value="TreeGrafter"/>
</dbReference>
<feature type="transmembrane region" description="Helical" evidence="2">
    <location>
        <begin position="54"/>
        <end position="71"/>
    </location>
</feature>
<dbReference type="InterPro" id="IPR002656">
    <property type="entry name" value="Acyl_transf_3_dom"/>
</dbReference>
<dbReference type="EMBL" id="VFML01000002">
    <property type="protein sequence ID" value="TQI94013.1"/>
    <property type="molecule type" value="Genomic_DNA"/>
</dbReference>
<comment type="caution">
    <text evidence="5">The sequence shown here is derived from an EMBL/GenBank/DDBJ whole genome shotgun (WGS) entry which is preliminary data.</text>
</comment>
<dbReference type="PANTHER" id="PTHR23028:SF53">
    <property type="entry name" value="ACYL_TRANSF_3 DOMAIN-CONTAINING PROTEIN"/>
    <property type="match status" value="1"/>
</dbReference>
<feature type="transmembrane region" description="Helical" evidence="2">
    <location>
        <begin position="274"/>
        <end position="292"/>
    </location>
</feature>
<feature type="transmembrane region" description="Helical" evidence="2">
    <location>
        <begin position="222"/>
        <end position="242"/>
    </location>
</feature>
<evidence type="ECO:0000256" key="1">
    <source>
        <dbReference type="SAM" id="MobiDB-lite"/>
    </source>
</evidence>
<evidence type="ECO:0000313" key="6">
    <source>
        <dbReference type="Proteomes" id="UP000320876"/>
    </source>
</evidence>
<dbReference type="Pfam" id="PF19040">
    <property type="entry name" value="SGNH"/>
    <property type="match status" value="1"/>
</dbReference>
<dbReference type="InterPro" id="IPR043968">
    <property type="entry name" value="SGNH"/>
</dbReference>
<feature type="transmembrane region" description="Helical" evidence="2">
    <location>
        <begin position="190"/>
        <end position="210"/>
    </location>
</feature>
<dbReference type="Proteomes" id="UP000320876">
    <property type="component" value="Unassembled WGS sequence"/>
</dbReference>
<feature type="transmembrane region" description="Helical" evidence="2">
    <location>
        <begin position="249"/>
        <end position="268"/>
    </location>
</feature>
<feature type="transmembrane region" description="Helical" evidence="2">
    <location>
        <begin position="337"/>
        <end position="360"/>
    </location>
</feature>
<dbReference type="PANTHER" id="PTHR23028">
    <property type="entry name" value="ACETYLTRANSFERASE"/>
    <property type="match status" value="1"/>
</dbReference>
<feature type="transmembrane region" description="Helical" evidence="2">
    <location>
        <begin position="92"/>
        <end position="111"/>
    </location>
</feature>
<evidence type="ECO:0000259" key="4">
    <source>
        <dbReference type="Pfam" id="PF19040"/>
    </source>
</evidence>
<dbReference type="AlphaFoldDB" id="A0A542CT64"/>
<protein>
    <submittedName>
        <fullName evidence="5">Peptidoglycan/LPS O-acetylase OafA/YrhL</fullName>
    </submittedName>
</protein>
<dbReference type="Pfam" id="PF01757">
    <property type="entry name" value="Acyl_transf_3"/>
    <property type="match status" value="1"/>
</dbReference>
<feature type="transmembrane region" description="Helical" evidence="2">
    <location>
        <begin position="165"/>
        <end position="183"/>
    </location>
</feature>
<keyword evidence="2" id="KW-0472">Membrane</keyword>
<keyword evidence="2" id="KW-0812">Transmembrane</keyword>
<feature type="domain" description="Acyltransferase 3" evidence="3">
    <location>
        <begin position="29"/>
        <end position="357"/>
    </location>
</feature>
<name>A0A542CT64_AMYCI</name>
<dbReference type="GO" id="GO:0016020">
    <property type="term" value="C:membrane"/>
    <property type="evidence" value="ECO:0007669"/>
    <property type="project" value="TreeGrafter"/>
</dbReference>
<keyword evidence="6" id="KW-1185">Reference proteome</keyword>
<keyword evidence="2" id="KW-1133">Transmembrane helix</keyword>
<dbReference type="GO" id="GO:0016747">
    <property type="term" value="F:acyltransferase activity, transferring groups other than amino-acyl groups"/>
    <property type="evidence" value="ECO:0007669"/>
    <property type="project" value="InterPro"/>
</dbReference>
<evidence type="ECO:0000259" key="3">
    <source>
        <dbReference type="Pfam" id="PF01757"/>
    </source>
</evidence>
<reference evidence="5 6" key="1">
    <citation type="submission" date="2019-06" db="EMBL/GenBank/DDBJ databases">
        <title>Sequencing the genomes of 1000 actinobacteria strains.</title>
        <authorList>
            <person name="Klenk H.-P."/>
        </authorList>
    </citation>
    <scope>NUCLEOTIDE SEQUENCE [LARGE SCALE GENOMIC DNA]</scope>
    <source>
        <strain evidence="5 6">DSM 45679</strain>
    </source>
</reference>
<gene>
    <name evidence="5" type="ORF">FB471_6159</name>
</gene>